<proteinExistence type="predicted"/>
<sequence>MSVRLSQAELKRVEYPRIPVSATASDIVPADTFLLGLGFIKAVSRSIFIVAAKRCPSKSPRLIGWPIPHQPSPGKREWEGSEDWEWPTAAMELSRRVASLGSDAVNNVSPVRPPPPVSTPNHVSRCFSHHSSAVPQIYDSRRVPDSPAAAAAVWQHSRPSHVARLSVFAGKQASTD</sequence>
<dbReference type="KEGG" id="ani:ANIA_05117"/>
<dbReference type="EMBL" id="BN001305">
    <property type="protein sequence ID" value="CBF80892.1"/>
    <property type="molecule type" value="Genomic_DNA"/>
</dbReference>
<accession>Q5B2W3</accession>
<dbReference type="GeneID" id="2871407"/>
<organism evidence="2 3">
    <name type="scientific">Emericella nidulans (strain FGSC A4 / ATCC 38163 / CBS 112.46 / NRRL 194 / M139)</name>
    <name type="common">Aspergillus nidulans</name>
    <dbReference type="NCBI Taxonomy" id="227321"/>
    <lineage>
        <taxon>Eukaryota</taxon>
        <taxon>Fungi</taxon>
        <taxon>Dikarya</taxon>
        <taxon>Ascomycota</taxon>
        <taxon>Pezizomycotina</taxon>
        <taxon>Eurotiomycetes</taxon>
        <taxon>Eurotiomycetidae</taxon>
        <taxon>Eurotiales</taxon>
        <taxon>Aspergillaceae</taxon>
        <taxon>Aspergillus</taxon>
        <taxon>Aspergillus subgen. Nidulantes</taxon>
    </lineage>
</organism>
<accession>C8VEX9</accession>
<dbReference type="InParanoid" id="Q5B2W3"/>
<dbReference type="AlphaFoldDB" id="Q5B2W3"/>
<feature type="region of interest" description="Disordered" evidence="1">
    <location>
        <begin position="63"/>
        <end position="82"/>
    </location>
</feature>
<reference evidence="3" key="2">
    <citation type="journal article" date="2009" name="Fungal Genet. Biol.">
        <title>The 2008 update of the Aspergillus nidulans genome annotation: a community effort.</title>
        <authorList>
            <person name="Wortman J.R."/>
            <person name="Gilsenan J.M."/>
            <person name="Joardar V."/>
            <person name="Deegan J."/>
            <person name="Clutterbuck J."/>
            <person name="Andersen M.R."/>
            <person name="Archer D."/>
            <person name="Bencina M."/>
            <person name="Braus G."/>
            <person name="Coutinho P."/>
            <person name="von Dohren H."/>
            <person name="Doonan J."/>
            <person name="Driessen A.J."/>
            <person name="Durek P."/>
            <person name="Espeso E."/>
            <person name="Fekete E."/>
            <person name="Flipphi M."/>
            <person name="Estrada C.G."/>
            <person name="Geysens S."/>
            <person name="Goldman G."/>
            <person name="de Groot P.W."/>
            <person name="Hansen K."/>
            <person name="Harris S.D."/>
            <person name="Heinekamp T."/>
            <person name="Helmstaedt K."/>
            <person name="Henrissat B."/>
            <person name="Hofmann G."/>
            <person name="Homan T."/>
            <person name="Horio T."/>
            <person name="Horiuchi H."/>
            <person name="James S."/>
            <person name="Jones M."/>
            <person name="Karaffa L."/>
            <person name="Karanyi Z."/>
            <person name="Kato M."/>
            <person name="Keller N."/>
            <person name="Kelly D.E."/>
            <person name="Kiel J.A."/>
            <person name="Kim J.M."/>
            <person name="van der Klei I.J."/>
            <person name="Klis F.M."/>
            <person name="Kovalchuk A."/>
            <person name="Krasevec N."/>
            <person name="Kubicek C.P."/>
            <person name="Liu B."/>
            <person name="Maccabe A."/>
            <person name="Meyer V."/>
            <person name="Mirabito P."/>
            <person name="Miskei M."/>
            <person name="Mos M."/>
            <person name="Mullins J."/>
            <person name="Nelson D.R."/>
            <person name="Nielsen J."/>
            <person name="Oakley B.R."/>
            <person name="Osmani S.A."/>
            <person name="Pakula T."/>
            <person name="Paszewski A."/>
            <person name="Paulsen I."/>
            <person name="Pilsyk S."/>
            <person name="Pocsi I."/>
            <person name="Punt P.J."/>
            <person name="Ram A.F."/>
            <person name="Ren Q."/>
            <person name="Robellet X."/>
            <person name="Robson G."/>
            <person name="Seiboth B."/>
            <person name="van Solingen P."/>
            <person name="Specht T."/>
            <person name="Sun J."/>
            <person name="Taheri-Talesh N."/>
            <person name="Takeshita N."/>
            <person name="Ussery D."/>
            <person name="vanKuyk P.A."/>
            <person name="Visser H."/>
            <person name="van de Vondervoort P.J."/>
            <person name="de Vries R.P."/>
            <person name="Walton J."/>
            <person name="Xiang X."/>
            <person name="Xiong Y."/>
            <person name="Zeng A.P."/>
            <person name="Brandt B.W."/>
            <person name="Cornell M.J."/>
            <person name="van den Hondel C.A."/>
            <person name="Visser J."/>
            <person name="Oliver S.G."/>
            <person name="Turner G."/>
        </authorList>
    </citation>
    <scope>GENOME REANNOTATION</scope>
    <source>
        <strain evidence="3">FGSC A4 / ATCC 38163 / CBS 112.46 / NRRL 194 / M139</strain>
    </source>
</reference>
<dbReference type="RefSeq" id="XP_662721.1">
    <property type="nucleotide sequence ID" value="XM_657629.1"/>
</dbReference>
<dbReference type="HOGENOM" id="CLU_1525128_0_0_1"/>
<dbReference type="VEuPathDB" id="FungiDB:AN5117"/>
<gene>
    <name evidence="2" type="ORF">ANIA_05117</name>
</gene>
<reference evidence="3" key="1">
    <citation type="journal article" date="2005" name="Nature">
        <title>Sequencing of Aspergillus nidulans and comparative analysis with A. fumigatus and A. oryzae.</title>
        <authorList>
            <person name="Galagan J.E."/>
            <person name="Calvo S.E."/>
            <person name="Cuomo C."/>
            <person name="Ma L.J."/>
            <person name="Wortman J.R."/>
            <person name="Batzoglou S."/>
            <person name="Lee S.I."/>
            <person name="Basturkmen M."/>
            <person name="Spevak C.C."/>
            <person name="Clutterbuck J."/>
            <person name="Kapitonov V."/>
            <person name="Jurka J."/>
            <person name="Scazzocchio C."/>
            <person name="Farman M."/>
            <person name="Butler J."/>
            <person name="Purcell S."/>
            <person name="Harris S."/>
            <person name="Braus G.H."/>
            <person name="Draht O."/>
            <person name="Busch S."/>
            <person name="D'Enfert C."/>
            <person name="Bouchier C."/>
            <person name="Goldman G.H."/>
            <person name="Bell-Pedersen D."/>
            <person name="Griffiths-Jones S."/>
            <person name="Doonan J.H."/>
            <person name="Yu J."/>
            <person name="Vienken K."/>
            <person name="Pain A."/>
            <person name="Freitag M."/>
            <person name="Selker E.U."/>
            <person name="Archer D.B."/>
            <person name="Penalva M.A."/>
            <person name="Oakley B.R."/>
            <person name="Momany M."/>
            <person name="Tanaka T."/>
            <person name="Kumagai T."/>
            <person name="Asai K."/>
            <person name="Machida M."/>
            <person name="Nierman W.C."/>
            <person name="Denning D.W."/>
            <person name="Caddick M."/>
            <person name="Hynes M."/>
            <person name="Paoletti M."/>
            <person name="Fischer R."/>
            <person name="Miller B."/>
            <person name="Dyer P."/>
            <person name="Sachs M.S."/>
            <person name="Osmani S.A."/>
            <person name="Birren B.W."/>
        </authorList>
    </citation>
    <scope>NUCLEOTIDE SEQUENCE [LARGE SCALE GENOMIC DNA]</scope>
    <source>
        <strain evidence="3">FGSC A4 / ATCC 38163 / CBS 112.46 / NRRL 194 / M139</strain>
    </source>
</reference>
<evidence type="ECO:0000313" key="3">
    <source>
        <dbReference type="Proteomes" id="UP000000560"/>
    </source>
</evidence>
<evidence type="ECO:0000313" key="2">
    <source>
        <dbReference type="EMBL" id="CBF80892.1"/>
    </source>
</evidence>
<keyword evidence="3" id="KW-1185">Reference proteome</keyword>
<evidence type="ECO:0000256" key="1">
    <source>
        <dbReference type="SAM" id="MobiDB-lite"/>
    </source>
</evidence>
<dbReference type="Proteomes" id="UP000000560">
    <property type="component" value="Chromosome V"/>
</dbReference>
<name>Q5B2W3_EMENI</name>
<protein>
    <submittedName>
        <fullName evidence="2">Uncharacterized protein</fullName>
    </submittedName>
</protein>